<sequence>MSCTLGRIKSEMSFNRITALPQHACVEAIIDGYEDWDSATDTIVEMTEMAEAHNWHRILIDFTRVNLRVALVEAPEVAKFFDSFVTSTKTVGVVLPSDEHDAAVIGAFANALYELGHLITFLRNPMDRQAWLDNHGKRVVNG</sequence>
<evidence type="ECO:0000313" key="1">
    <source>
        <dbReference type="EMBL" id="RKR00279.1"/>
    </source>
</evidence>
<protein>
    <recommendedName>
        <fullName evidence="3">SpoIIAA-like protein</fullName>
    </recommendedName>
</protein>
<dbReference type="Proteomes" id="UP000273675">
    <property type="component" value="Unassembled WGS sequence"/>
</dbReference>
<evidence type="ECO:0008006" key="3">
    <source>
        <dbReference type="Google" id="ProtNLM"/>
    </source>
</evidence>
<proteinExistence type="predicted"/>
<name>A0A495DD94_9PROT</name>
<reference evidence="1 2" key="1">
    <citation type="submission" date="2018-10" db="EMBL/GenBank/DDBJ databases">
        <title>Genomic Encyclopedia of Type Strains, Phase IV (KMG-IV): sequencing the most valuable type-strain genomes for metagenomic binning, comparative biology and taxonomic classification.</title>
        <authorList>
            <person name="Goeker M."/>
        </authorList>
    </citation>
    <scope>NUCLEOTIDE SEQUENCE [LARGE SCALE GENOMIC DNA]</scope>
    <source>
        <strain evidence="1 2">DSM 4734</strain>
    </source>
</reference>
<organism evidence="1 2">
    <name type="scientific">Maricaulis maris</name>
    <dbReference type="NCBI Taxonomy" id="74318"/>
    <lineage>
        <taxon>Bacteria</taxon>
        <taxon>Pseudomonadati</taxon>
        <taxon>Pseudomonadota</taxon>
        <taxon>Alphaproteobacteria</taxon>
        <taxon>Maricaulales</taxon>
        <taxon>Maricaulaceae</taxon>
        <taxon>Maricaulis</taxon>
    </lineage>
</organism>
<accession>A0A495DD94</accession>
<evidence type="ECO:0000313" key="2">
    <source>
        <dbReference type="Proteomes" id="UP000273675"/>
    </source>
</evidence>
<dbReference type="EMBL" id="RBIM01000003">
    <property type="protein sequence ID" value="RKR00279.1"/>
    <property type="molecule type" value="Genomic_DNA"/>
</dbReference>
<comment type="caution">
    <text evidence="1">The sequence shown here is derived from an EMBL/GenBank/DDBJ whole genome shotgun (WGS) entry which is preliminary data.</text>
</comment>
<gene>
    <name evidence="1" type="ORF">C7435_1483</name>
</gene>
<dbReference type="AlphaFoldDB" id="A0A495DD94"/>